<accession>A0A1S8BDM3</accession>
<proteinExistence type="predicted"/>
<dbReference type="OrthoDB" id="5363079at2759"/>
<evidence type="ECO:0000259" key="2">
    <source>
        <dbReference type="SMART" id="SM00976"/>
    </source>
</evidence>
<feature type="compositionally biased region" description="Basic and acidic residues" evidence="1">
    <location>
        <begin position="1133"/>
        <end position="1149"/>
    </location>
</feature>
<protein>
    <recommendedName>
        <fullName evidence="2">Telomeric single stranded DNA binding POT1/Cdc13 domain-containing protein</fullName>
    </recommendedName>
</protein>
<feature type="compositionally biased region" description="Polar residues" evidence="1">
    <location>
        <begin position="1496"/>
        <end position="1505"/>
    </location>
</feature>
<feature type="compositionally biased region" description="Polar residues" evidence="1">
    <location>
        <begin position="589"/>
        <end position="602"/>
    </location>
</feature>
<organism evidence="3 4">
    <name type="scientific">Diplodia seriata</name>
    <dbReference type="NCBI Taxonomy" id="420778"/>
    <lineage>
        <taxon>Eukaryota</taxon>
        <taxon>Fungi</taxon>
        <taxon>Dikarya</taxon>
        <taxon>Ascomycota</taxon>
        <taxon>Pezizomycotina</taxon>
        <taxon>Dothideomycetes</taxon>
        <taxon>Dothideomycetes incertae sedis</taxon>
        <taxon>Botryosphaeriales</taxon>
        <taxon>Botryosphaeriaceae</taxon>
        <taxon>Diplodia</taxon>
    </lineage>
</organism>
<feature type="compositionally biased region" description="Basic and acidic residues" evidence="1">
    <location>
        <begin position="505"/>
        <end position="514"/>
    </location>
</feature>
<feature type="region of interest" description="Disordered" evidence="1">
    <location>
        <begin position="715"/>
        <end position="1224"/>
    </location>
</feature>
<dbReference type="GO" id="GO:0003677">
    <property type="term" value="F:DNA binding"/>
    <property type="evidence" value="ECO:0007669"/>
    <property type="project" value="InterPro"/>
</dbReference>
<feature type="compositionally biased region" description="Basic and acidic residues" evidence="1">
    <location>
        <begin position="523"/>
        <end position="537"/>
    </location>
</feature>
<dbReference type="SMART" id="SM00976">
    <property type="entry name" value="Telo_bind"/>
    <property type="match status" value="1"/>
</dbReference>
<feature type="compositionally biased region" description="Low complexity" evidence="1">
    <location>
        <begin position="837"/>
        <end position="852"/>
    </location>
</feature>
<dbReference type="Gene3D" id="2.40.50.140">
    <property type="entry name" value="Nucleic acid-binding proteins"/>
    <property type="match status" value="1"/>
</dbReference>
<sequence length="1879" mass="204225">MASVASERIPIATLHPSLPAPATKSITAVVTILWPYSSSTRTCALLLADPDFRLRRRRGQVRAQFFGDAAYAVAKSQLGIGDKVVLKLGGVQWLQSSGEEEVVRTPGKSVDWEVGFRDRLAMLVTRDGKQFANIQVERSTPEPEEVEEEEEALFNTPSKIVGRFSAEGLRFNTWSSPAFLRHGRLSGESFSDYDIFADEDESKSRKRRRTSFKNIGVWTYAARTPSPEKGDAISVDEDGLASPSERVSAFEPPAPALPETPDSATNTLEEPEADEGEVLVPESFPSEHTPLMAEHSRARPVEKGHMRESLKEQDDTLYEQYLEETHEGQEEDTEIDVFPVEPEDEPAAQFSLQDAEDIQGDSDAESLPSVVTDTDVAAPSAAASIRIEESAGDTELESDDDGIEVLETSFTQVIPGEQEVEHWENEGLEARRDNRAQAAPIRLSSTEEDTSEDEQLMERPPSERKSGQPMGSNTMKQLIGPGRDVAESHEHLERPASDATQDFKMQLEKLEDRATLSGLVRGKQGESTDLRSADIEHQPAGVSGAAPSSSLAAVPAAPTMPPPVLLLPQSDDRTSKSPAGTPLIGPVNAPSTPQLQPVTSTALPLPSPFPSATEASSYMDAHPSSLPEQASTLADAGLEKQEDHVIRPATAISVAQASQEALEAVSSEPEEPRADQVAQMLDQAPNVPQEEPKLTIREETLHYFGLDGSVLSAVRAPRRGSREKAESVESQQETQSDHSVIGLPVEADTPDSPRRSIAPDSEQATKHMHDVAQSTVHEDLRTSGPQDSVAEEHGSLMLETEKHVPGEGLDIHPSGTELPANEDTPLPAFEDDDWDMPDAAAATPSEAASTPRARNEGKANEGTPISTPQKRMRDPSTLQAGKPPASSAVEIVDLGSDSSEEEERSSTDVSAEAQMISPIVRQKPSADQEQATGTDALPKDLQLARPAPQVEAPPLTQANLSSSLGPPSTPQTRRKTRQHTQESASQHRETRQSTVDTVSLADTSAPSTSQKRSLRSSQTSRTPHASQGASGVAARVAQRRRRTEVKDSECEWDSNASISTQRPSSPSIPSGSAAPEEFEPSAGLEPSQILGDVSQMEQQTREESLERPPVSPITPVALESTLEASPHASQGSVEDHQEAQNLRLQKELEGDSDEDLFADRSSSPFPELNFEWGTKKKDGQGERQHSSQEVFEPEAQSKQSSVLRDEFDKAGPIHSSMLQDDSSIIHAMRTSQFPFETLREEQITQSVGDDESQQTVRARSPPEQEEVVQESQVEEVAAPPNNHIEQSRITDDTLDTSQTPVVQHEHLEALRSSPPIEAALDSARLAGRPQPLQESSIITPEASQYSTEASWKPSQLQPDAQKAHDSHFPPTPRLTQATRTTSSTSQATDTPTVAQLDVKQRLDDAATQDTAMTDDVVALSHPLKSADTQTVVQPSVKQQQDYITSQDTVMTNDVAEISRSPKLTDDTTLIEPSQSQKSDAVAMTQSPKPADDTTLVEPSQSSLQTAVAIKQTSPPPRHSFPSQQQLQESLSQGTRTSYSYFTSLANLRSYINSPSQLVDILAVCTRPNKPPVRAAAGPRDYHTIFSITDASLLDLGDGNGGEGANDKTVRVQVFRPWKAALPELDVGDAVLLRGFAVKSSKKGAMLVSGEESAWCVFRYRGGPPAQSEPAVPDDKNEAANGRSGEREQEESKNEKRKSTIMDSTRPIWADVMSGLWGAVAPSGQEEQEVDQPQQQQKGSSEEREGMDVDGPKNGGEKEAMTSRRNRHHHRHYNPVSGASKEEVHGPPVEYGDEERRRAWEMREWWVSGGGGDGAAVAAIAGREDVKVEEEAEKSGNVRGEPGRKEGESESVVAVEENGEAEEERGKQKNSARDHFRSFL</sequence>
<feature type="compositionally biased region" description="Low complexity" evidence="1">
    <location>
        <begin position="1375"/>
        <end position="1392"/>
    </location>
</feature>
<feature type="compositionally biased region" description="Basic and acidic residues" evidence="1">
    <location>
        <begin position="1863"/>
        <end position="1879"/>
    </location>
</feature>
<feature type="compositionally biased region" description="Polar residues" evidence="1">
    <location>
        <begin position="728"/>
        <end position="738"/>
    </location>
</feature>
<feature type="compositionally biased region" description="Basic and acidic residues" evidence="1">
    <location>
        <begin position="419"/>
        <end position="435"/>
    </location>
</feature>
<feature type="region of interest" description="Disordered" evidence="1">
    <location>
        <begin position="1821"/>
        <end position="1879"/>
    </location>
</feature>
<feature type="compositionally biased region" description="Basic and acidic residues" evidence="1">
    <location>
        <begin position="294"/>
        <end position="314"/>
    </location>
</feature>
<feature type="region of interest" description="Disordered" evidence="1">
    <location>
        <begin position="224"/>
        <end position="316"/>
    </location>
</feature>
<gene>
    <name evidence="3" type="ORF">BK809_0004245</name>
</gene>
<dbReference type="Proteomes" id="UP000190776">
    <property type="component" value="Unassembled WGS sequence"/>
</dbReference>
<name>A0A1S8BDM3_9PEZI</name>
<dbReference type="InterPro" id="IPR011564">
    <property type="entry name" value="Telomer_end-bd_POT1/Cdc13"/>
</dbReference>
<feature type="compositionally biased region" description="Low complexity" evidence="1">
    <location>
        <begin position="1063"/>
        <end position="1075"/>
    </location>
</feature>
<feature type="region of interest" description="Disordered" evidence="1">
    <location>
        <begin position="1664"/>
        <end position="1704"/>
    </location>
</feature>
<feature type="compositionally biased region" description="Low complexity" evidence="1">
    <location>
        <begin position="1522"/>
        <end position="1531"/>
    </location>
</feature>
<evidence type="ECO:0000313" key="3">
    <source>
        <dbReference type="EMBL" id="OMP85574.1"/>
    </source>
</evidence>
<evidence type="ECO:0000313" key="4">
    <source>
        <dbReference type="Proteomes" id="UP000190776"/>
    </source>
</evidence>
<feature type="compositionally biased region" description="Basic and acidic residues" evidence="1">
    <location>
        <begin position="1739"/>
        <end position="1761"/>
    </location>
</feature>
<feature type="compositionally biased region" description="Polar residues" evidence="1">
    <location>
        <begin position="992"/>
        <end position="1024"/>
    </location>
</feature>
<feature type="compositionally biased region" description="Low complexity" evidence="1">
    <location>
        <begin position="1025"/>
        <end position="1036"/>
    </location>
</feature>
<feature type="compositionally biased region" description="Basic residues" evidence="1">
    <location>
        <begin position="1763"/>
        <end position="1772"/>
    </location>
</feature>
<dbReference type="GO" id="GO:0000781">
    <property type="term" value="C:chromosome, telomeric region"/>
    <property type="evidence" value="ECO:0007669"/>
    <property type="project" value="InterPro"/>
</dbReference>
<feature type="compositionally biased region" description="Basic and acidic residues" evidence="1">
    <location>
        <begin position="1173"/>
        <end position="1186"/>
    </location>
</feature>
<feature type="compositionally biased region" description="Basic and acidic residues" evidence="1">
    <location>
        <begin position="1832"/>
        <end position="1847"/>
    </location>
</feature>
<feature type="region of interest" description="Disordered" evidence="1">
    <location>
        <begin position="1236"/>
        <end position="1401"/>
    </location>
</feature>
<feature type="compositionally biased region" description="Polar residues" evidence="1">
    <location>
        <begin position="1472"/>
        <end position="1487"/>
    </location>
</feature>
<feature type="compositionally biased region" description="Low complexity" evidence="1">
    <location>
        <begin position="539"/>
        <end position="557"/>
    </location>
</feature>
<feature type="compositionally biased region" description="Acidic residues" evidence="1">
    <location>
        <begin position="446"/>
        <end position="455"/>
    </location>
</feature>
<feature type="compositionally biased region" description="Basic and acidic residues" evidence="1">
    <location>
        <begin position="456"/>
        <end position="466"/>
    </location>
</feature>
<reference evidence="3 4" key="1">
    <citation type="submission" date="2017-01" db="EMBL/GenBank/DDBJ databases">
        <title>Draft genome sequence of Diplodia seriata F98.1, a fungal species involved in grapevine trunk diseases.</title>
        <authorList>
            <person name="Robert-Siegwald G."/>
            <person name="Vallet J."/>
            <person name="Abou-Mansour E."/>
            <person name="Xu J."/>
            <person name="Rey P."/>
            <person name="Bertsch C."/>
            <person name="Rego C."/>
            <person name="Larignon P."/>
            <person name="Fontaine F."/>
            <person name="Lebrun M.-H."/>
        </authorList>
    </citation>
    <scope>NUCLEOTIDE SEQUENCE [LARGE SCALE GENOMIC DNA]</scope>
    <source>
        <strain evidence="3 4">F98.1</strain>
    </source>
</reference>
<feature type="region of interest" description="Disordered" evidence="1">
    <location>
        <begin position="1721"/>
        <end position="1794"/>
    </location>
</feature>
<feature type="compositionally biased region" description="Acidic residues" evidence="1">
    <location>
        <begin position="354"/>
        <end position="364"/>
    </location>
</feature>
<dbReference type="InterPro" id="IPR012340">
    <property type="entry name" value="NA-bd_OB-fold"/>
</dbReference>
<feature type="region of interest" description="Disordered" evidence="1">
    <location>
        <begin position="1472"/>
        <end position="1531"/>
    </location>
</feature>
<feature type="compositionally biased region" description="Polar residues" evidence="1">
    <location>
        <begin position="956"/>
        <end position="966"/>
    </location>
</feature>
<dbReference type="EMBL" id="MSZU01000084">
    <property type="protein sequence ID" value="OMP85574.1"/>
    <property type="molecule type" value="Genomic_DNA"/>
</dbReference>
<feature type="compositionally biased region" description="Polar residues" evidence="1">
    <location>
        <begin position="1332"/>
        <end position="1358"/>
    </location>
</feature>
<feature type="compositionally biased region" description="Polar residues" evidence="1">
    <location>
        <begin position="1243"/>
        <end position="1257"/>
    </location>
</feature>
<dbReference type="GO" id="GO:0000723">
    <property type="term" value="P:telomere maintenance"/>
    <property type="evidence" value="ECO:0007669"/>
    <property type="project" value="InterPro"/>
</dbReference>
<comment type="caution">
    <text evidence="3">The sequence shown here is derived from an EMBL/GenBank/DDBJ whole genome shotgun (WGS) entry which is preliminary data.</text>
</comment>
<feature type="compositionally biased region" description="Basic and acidic residues" evidence="1">
    <location>
        <begin position="484"/>
        <end position="496"/>
    </location>
</feature>
<feature type="compositionally biased region" description="Basic and acidic residues" evidence="1">
    <location>
        <begin position="790"/>
        <end position="805"/>
    </location>
</feature>
<dbReference type="SUPFAM" id="SSF50249">
    <property type="entry name" value="Nucleic acid-binding proteins"/>
    <property type="match status" value="1"/>
</dbReference>
<feature type="domain" description="Telomeric single stranded DNA binding POT1/Cdc13" evidence="2">
    <location>
        <begin position="1541"/>
        <end position="1697"/>
    </location>
</feature>
<evidence type="ECO:0000256" key="1">
    <source>
        <dbReference type="SAM" id="MobiDB-lite"/>
    </source>
</evidence>
<feature type="compositionally biased region" description="Basic and acidic residues" evidence="1">
    <location>
        <begin position="763"/>
        <end position="781"/>
    </location>
</feature>
<feature type="region of interest" description="Disordered" evidence="1">
    <location>
        <begin position="414"/>
        <end position="626"/>
    </location>
</feature>
<feature type="compositionally biased region" description="Basic and acidic residues" evidence="1">
    <location>
        <begin position="1672"/>
        <end position="1699"/>
    </location>
</feature>
<feature type="region of interest" description="Disordered" evidence="1">
    <location>
        <begin position="341"/>
        <end position="369"/>
    </location>
</feature>